<comment type="caution">
    <text evidence="2">The sequence shown here is derived from an EMBL/GenBank/DDBJ whole genome shotgun (WGS) entry which is preliminary data.</text>
</comment>
<gene>
    <name evidence="2" type="ORF">NF348_15320</name>
</gene>
<keyword evidence="1" id="KW-1133">Transmembrane helix</keyword>
<accession>A0A9Q4ARR7</accession>
<dbReference type="EMBL" id="JAMWDU010000006">
    <property type="protein sequence ID" value="MCP8888483.1"/>
    <property type="molecule type" value="Genomic_DNA"/>
</dbReference>
<name>A0A9Q4ARR7_9HYPH</name>
<evidence type="ECO:0000313" key="2">
    <source>
        <dbReference type="EMBL" id="MCP8888483.1"/>
    </source>
</evidence>
<keyword evidence="3" id="KW-1185">Reference proteome</keyword>
<reference evidence="2" key="1">
    <citation type="submission" date="2022-06" db="EMBL/GenBank/DDBJ databases">
        <title>Devosia sp. XJ19-45 genome assembly.</title>
        <authorList>
            <person name="Li B."/>
            <person name="Cai M."/>
            <person name="Nie G."/>
            <person name="Li W."/>
        </authorList>
    </citation>
    <scope>NUCLEOTIDE SEQUENCE</scope>
    <source>
        <strain evidence="2">XJ19-45</strain>
    </source>
</reference>
<feature type="transmembrane region" description="Helical" evidence="1">
    <location>
        <begin position="104"/>
        <end position="128"/>
    </location>
</feature>
<protein>
    <submittedName>
        <fullName evidence="2">Uncharacterized protein</fullName>
    </submittedName>
</protein>
<dbReference type="RefSeq" id="WP_254675692.1">
    <property type="nucleotide sequence ID" value="NZ_JAMWDU010000006.1"/>
</dbReference>
<keyword evidence="1" id="KW-0472">Membrane</keyword>
<organism evidence="2 3">
    <name type="scientific">Devosia ureilytica</name>
    <dbReference type="NCBI Taxonomy" id="2952754"/>
    <lineage>
        <taxon>Bacteria</taxon>
        <taxon>Pseudomonadati</taxon>
        <taxon>Pseudomonadota</taxon>
        <taxon>Alphaproteobacteria</taxon>
        <taxon>Hyphomicrobiales</taxon>
        <taxon>Devosiaceae</taxon>
        <taxon>Devosia</taxon>
    </lineage>
</organism>
<sequence>MSTAGAPTIAIELETLDELFTPPLADPLAGRFETSSGVHRIEQLTRMLPPQDRAQARITITVPPQPEHAELSQRIGDALAGYTQARITEVTRSLGRTLHAGRDALWLGLGFLACCMALSSMFSATAWLPAFVQRLFSEGLIIAGWVALWRPIELLLYDSRPFRQYLRVLKAISGMPVTIVERTLPAATTTTATAAAR</sequence>
<proteinExistence type="predicted"/>
<dbReference type="AlphaFoldDB" id="A0A9Q4ARR7"/>
<evidence type="ECO:0000313" key="3">
    <source>
        <dbReference type="Proteomes" id="UP001060275"/>
    </source>
</evidence>
<dbReference type="Proteomes" id="UP001060275">
    <property type="component" value="Unassembled WGS sequence"/>
</dbReference>
<keyword evidence="1" id="KW-0812">Transmembrane</keyword>
<evidence type="ECO:0000256" key="1">
    <source>
        <dbReference type="SAM" id="Phobius"/>
    </source>
</evidence>